<name>A0ABP7MBX3_9BACT</name>
<gene>
    <name evidence="2" type="ORF">GCM10022406_02370</name>
</gene>
<evidence type="ECO:0000313" key="2">
    <source>
        <dbReference type="EMBL" id="GAA3919418.1"/>
    </source>
</evidence>
<evidence type="ECO:0000256" key="1">
    <source>
        <dbReference type="SAM" id="MobiDB-lite"/>
    </source>
</evidence>
<evidence type="ECO:0008006" key="4">
    <source>
        <dbReference type="Google" id="ProtNLM"/>
    </source>
</evidence>
<proteinExistence type="predicted"/>
<sequence length="135" mass="14323">MAKNKHKKKRSKPADDVADDLFSIAAQSVRQFRKVTREIAKLSTGQKLVGGTALLAAGLLYLNKLKQDAAGSGFSFRLPQVATAQVVEPNDDEAGETAPARPASNKGHKHAKAGLKPGKARNASRPPSARPDEDA</sequence>
<reference evidence="3" key="1">
    <citation type="journal article" date="2019" name="Int. J. Syst. Evol. Microbiol.">
        <title>The Global Catalogue of Microorganisms (GCM) 10K type strain sequencing project: providing services to taxonomists for standard genome sequencing and annotation.</title>
        <authorList>
            <consortium name="The Broad Institute Genomics Platform"/>
            <consortium name="The Broad Institute Genome Sequencing Center for Infectious Disease"/>
            <person name="Wu L."/>
            <person name="Ma J."/>
        </authorList>
    </citation>
    <scope>NUCLEOTIDE SEQUENCE [LARGE SCALE GENOMIC DNA]</scope>
    <source>
        <strain evidence="3">JCM 17214</strain>
    </source>
</reference>
<dbReference type="EMBL" id="BAABDH010000003">
    <property type="protein sequence ID" value="GAA3919418.1"/>
    <property type="molecule type" value="Genomic_DNA"/>
</dbReference>
<dbReference type="Proteomes" id="UP001499909">
    <property type="component" value="Unassembled WGS sequence"/>
</dbReference>
<accession>A0ABP7MBX3</accession>
<protein>
    <recommendedName>
        <fullName evidence="4">DUF3989 domain-containing protein</fullName>
    </recommendedName>
</protein>
<dbReference type="RefSeq" id="WP_345108872.1">
    <property type="nucleotide sequence ID" value="NZ_BAABDH010000003.1"/>
</dbReference>
<comment type="caution">
    <text evidence="2">The sequence shown here is derived from an EMBL/GenBank/DDBJ whole genome shotgun (WGS) entry which is preliminary data.</text>
</comment>
<evidence type="ECO:0000313" key="3">
    <source>
        <dbReference type="Proteomes" id="UP001499909"/>
    </source>
</evidence>
<keyword evidence="3" id="KW-1185">Reference proteome</keyword>
<organism evidence="2 3">
    <name type="scientific">Hymenobacter algoricola</name>
    <dbReference type="NCBI Taxonomy" id="486267"/>
    <lineage>
        <taxon>Bacteria</taxon>
        <taxon>Pseudomonadati</taxon>
        <taxon>Bacteroidota</taxon>
        <taxon>Cytophagia</taxon>
        <taxon>Cytophagales</taxon>
        <taxon>Hymenobacteraceae</taxon>
        <taxon>Hymenobacter</taxon>
    </lineage>
</organism>
<feature type="region of interest" description="Disordered" evidence="1">
    <location>
        <begin position="87"/>
        <end position="135"/>
    </location>
</feature>